<evidence type="ECO:0000259" key="2">
    <source>
        <dbReference type="Pfam" id="PF08378"/>
    </source>
</evidence>
<keyword evidence="1" id="KW-0175">Coiled coil</keyword>
<sequence length="751" mass="87353">MDFIQSKPSVPKYGSMMLWRALKTVLPNDDGVCYYQYPLFSVDKSRQIPDILLLHRQLGLYIIECKPWRISDIENIDESVWFLKYKGVDTAETPYLQMEDQLQSVLSKFMTERDLRRGRSENVICGHLFLALPFIHQSEWKERNFDTFFSNTPTIIFADDLRPEVFKNCLQQIPEEEKQKTLSDTQWALALGILNGSPVLRREPRPQTQQLETKAAFLRRVEEQIQMIDTEQHKMAMQIPDGPQRIRGIAGSGKTVVMCMKAAIMHLTHPDWHIAYTFYSRSLHSQIKNLITRFYHYWSDDSEQLEPDWSKLRVLHAWGGRDMSGLYSLTAEQLKIEPRTFSEAKNTFHHQDSSELLGNCCRELLNNVKKIHRTYDAILVDEGQDFHFDFYKLCYSILKEPRRLIWAYDEVQSLENLSIPTTMDIFGTHSDGTSIVDLDGTYEGDIDKDLILYRCYRTPRPILIAAHMFGMGLQRSLGAVQFIFSSGGWEDIGYEFVEGKLEPGEEVTIRRPKKNSPHLLEDLEGYKNLVKWQAFDERSQELDWIAQQIHHNVSHDKLKPEEIVVISLDWKHITSDFDNLSKKLERLDIQAYITGKSSEKEIFCVTGKITLTNIFRAKGNEAPIIYVMGFDQVDNNQKMIVQDRNQAFTAMTRARGWCILTGIGLKAKALFTEIEKIVMSDPEKITFTVPDHKTIQRNLDSLEYERLRKKRKKVKELADKLENELIGIKAKDPMLVAEIMQRFRNVENDNI</sequence>
<dbReference type="OrthoDB" id="9787585at2"/>
<dbReference type="Proteomes" id="UP000322530">
    <property type="component" value="Unassembled WGS sequence"/>
</dbReference>
<dbReference type="SUPFAM" id="SSF52540">
    <property type="entry name" value="P-loop containing nucleoside triphosphate hydrolases"/>
    <property type="match status" value="1"/>
</dbReference>
<evidence type="ECO:0000313" key="4">
    <source>
        <dbReference type="EMBL" id="GCF11074.1"/>
    </source>
</evidence>
<organism evidence="4 5">
    <name type="scientific">Dictyobacter arantiisoli</name>
    <dbReference type="NCBI Taxonomy" id="2014874"/>
    <lineage>
        <taxon>Bacteria</taxon>
        <taxon>Bacillati</taxon>
        <taxon>Chloroflexota</taxon>
        <taxon>Ktedonobacteria</taxon>
        <taxon>Ktedonobacterales</taxon>
        <taxon>Dictyobacteraceae</taxon>
        <taxon>Dictyobacter</taxon>
    </lineage>
</organism>
<name>A0A5A5TJK5_9CHLR</name>
<dbReference type="InterPro" id="IPR027417">
    <property type="entry name" value="P-loop_NTPase"/>
</dbReference>
<proteinExistence type="predicted"/>
<dbReference type="GO" id="GO:0005524">
    <property type="term" value="F:ATP binding"/>
    <property type="evidence" value="ECO:0007669"/>
    <property type="project" value="InterPro"/>
</dbReference>
<dbReference type="InterPro" id="IPR011528">
    <property type="entry name" value="NERD"/>
</dbReference>
<reference evidence="4 5" key="1">
    <citation type="submission" date="2019-01" db="EMBL/GenBank/DDBJ databases">
        <title>Draft genome sequence of Dictyobacter sp. Uno17.</title>
        <authorList>
            <person name="Wang C.M."/>
            <person name="Zheng Y."/>
            <person name="Sakai Y."/>
            <person name="Abe K."/>
            <person name="Yokota A."/>
            <person name="Yabe S."/>
        </authorList>
    </citation>
    <scope>NUCLEOTIDE SEQUENCE [LARGE SCALE GENOMIC DNA]</scope>
    <source>
        <strain evidence="4 5">Uno17</strain>
    </source>
</reference>
<evidence type="ECO:0000256" key="1">
    <source>
        <dbReference type="SAM" id="Coils"/>
    </source>
</evidence>
<dbReference type="Pfam" id="PF13538">
    <property type="entry name" value="UvrD_C_2"/>
    <property type="match status" value="1"/>
</dbReference>
<dbReference type="GO" id="GO:0003678">
    <property type="term" value="F:DNA helicase activity"/>
    <property type="evidence" value="ECO:0007669"/>
    <property type="project" value="InterPro"/>
</dbReference>
<feature type="domain" description="UvrD-like helicase C-terminal" evidence="3">
    <location>
        <begin position="609"/>
        <end position="660"/>
    </location>
</feature>
<feature type="coiled-coil region" evidence="1">
    <location>
        <begin position="704"/>
        <end position="731"/>
    </location>
</feature>
<dbReference type="PANTHER" id="PTHR11070">
    <property type="entry name" value="UVRD / RECB / PCRA DNA HELICASE FAMILY MEMBER"/>
    <property type="match status" value="1"/>
</dbReference>
<dbReference type="EMBL" id="BIXY01000093">
    <property type="protein sequence ID" value="GCF11074.1"/>
    <property type="molecule type" value="Genomic_DNA"/>
</dbReference>
<evidence type="ECO:0000313" key="5">
    <source>
        <dbReference type="Proteomes" id="UP000322530"/>
    </source>
</evidence>
<feature type="domain" description="NERD" evidence="2">
    <location>
        <begin position="19"/>
        <end position="112"/>
    </location>
</feature>
<dbReference type="AlphaFoldDB" id="A0A5A5TJK5"/>
<comment type="caution">
    <text evidence="4">The sequence shown here is derived from an EMBL/GenBank/DDBJ whole genome shotgun (WGS) entry which is preliminary data.</text>
</comment>
<protein>
    <submittedName>
        <fullName evidence="4">Uncharacterized protein</fullName>
    </submittedName>
</protein>
<dbReference type="Gene3D" id="3.40.50.300">
    <property type="entry name" value="P-loop containing nucleotide triphosphate hydrolases"/>
    <property type="match status" value="2"/>
</dbReference>
<dbReference type="GO" id="GO:0003677">
    <property type="term" value="F:DNA binding"/>
    <property type="evidence" value="ECO:0007669"/>
    <property type="project" value="InterPro"/>
</dbReference>
<evidence type="ECO:0000259" key="3">
    <source>
        <dbReference type="Pfam" id="PF13538"/>
    </source>
</evidence>
<keyword evidence="5" id="KW-1185">Reference proteome</keyword>
<dbReference type="InterPro" id="IPR027785">
    <property type="entry name" value="UvrD-like_helicase_C"/>
</dbReference>
<gene>
    <name evidence="4" type="ORF">KDI_46380</name>
</gene>
<dbReference type="Pfam" id="PF08378">
    <property type="entry name" value="NERD"/>
    <property type="match status" value="1"/>
</dbReference>
<accession>A0A5A5TJK5</accession>
<dbReference type="RefSeq" id="WP_149403919.1">
    <property type="nucleotide sequence ID" value="NZ_BIXY01000093.1"/>
</dbReference>
<dbReference type="InterPro" id="IPR000212">
    <property type="entry name" value="DNA_helicase_UvrD/REP"/>
</dbReference>